<dbReference type="Proteomes" id="UP001638806">
    <property type="component" value="Unassembled WGS sequence"/>
</dbReference>
<proteinExistence type="predicted"/>
<comment type="caution">
    <text evidence="1">The sequence shown here is derived from an EMBL/GenBank/DDBJ whole genome shotgun (WGS) entry which is preliminary data.</text>
</comment>
<evidence type="ECO:0000313" key="1">
    <source>
        <dbReference type="EMBL" id="KAL3954468.1"/>
    </source>
</evidence>
<reference evidence="1" key="1">
    <citation type="submission" date="2024-12" db="EMBL/GenBank/DDBJ databases">
        <title>Comparative genomics and development of molecular markers within Purpureocillium lilacinum and among Purpureocillium species.</title>
        <authorList>
            <person name="Yeh Z.-Y."/>
            <person name="Ni N.-T."/>
            <person name="Lo P.-H."/>
            <person name="Mushyakhwo K."/>
            <person name="Lin C.-F."/>
            <person name="Nai Y.-S."/>
        </authorList>
    </citation>
    <scope>NUCLEOTIDE SEQUENCE</scope>
    <source>
        <strain evidence="1">NCHU-NPUST-175</strain>
    </source>
</reference>
<sequence>MLPASIHPVTKNIPSTKPAPAPASDFALRALCRLGPDSVARLQLAGLHQVCHGMEVAFSNRQIHMHTEDNLVVAPSEFWSEQLCAKIRDIAKTTSKPSRPDSSTIVVSVNEISEPAITKSFTEVEVDWAAVERQLQAWSHLLRIGEEAKGRGATAAQLADADVLARCGTSVARRPIAVSKSSVAQDRHVTVDRTAG</sequence>
<keyword evidence="2" id="KW-1185">Reference proteome</keyword>
<dbReference type="EMBL" id="JBGNUJ010000010">
    <property type="protein sequence ID" value="KAL3954468.1"/>
    <property type="molecule type" value="Genomic_DNA"/>
</dbReference>
<gene>
    <name evidence="1" type="ORF">ACCO45_010031</name>
</gene>
<protein>
    <submittedName>
        <fullName evidence="1">Uncharacterized protein</fullName>
    </submittedName>
</protein>
<name>A0ACC4DEH0_PURLI</name>
<accession>A0ACC4DEH0</accession>
<evidence type="ECO:0000313" key="2">
    <source>
        <dbReference type="Proteomes" id="UP001638806"/>
    </source>
</evidence>
<organism evidence="1 2">
    <name type="scientific">Purpureocillium lilacinum</name>
    <name type="common">Paecilomyces lilacinus</name>
    <dbReference type="NCBI Taxonomy" id="33203"/>
    <lineage>
        <taxon>Eukaryota</taxon>
        <taxon>Fungi</taxon>
        <taxon>Dikarya</taxon>
        <taxon>Ascomycota</taxon>
        <taxon>Pezizomycotina</taxon>
        <taxon>Sordariomycetes</taxon>
        <taxon>Hypocreomycetidae</taxon>
        <taxon>Hypocreales</taxon>
        <taxon>Ophiocordycipitaceae</taxon>
        <taxon>Purpureocillium</taxon>
    </lineage>
</organism>